<comment type="caution">
    <text evidence="4">The sequence shown here is derived from an EMBL/GenBank/DDBJ whole genome shotgun (WGS) entry which is preliminary data.</text>
</comment>
<dbReference type="InterPro" id="IPR024930">
    <property type="entry name" value="Skp_dom_sf"/>
</dbReference>
<evidence type="ECO:0000313" key="4">
    <source>
        <dbReference type="EMBL" id="MBB5336136.1"/>
    </source>
</evidence>
<dbReference type="SMART" id="SM00935">
    <property type="entry name" value="OmpH"/>
    <property type="match status" value="1"/>
</dbReference>
<dbReference type="GO" id="GO:0051082">
    <property type="term" value="F:unfolded protein binding"/>
    <property type="evidence" value="ECO:0007669"/>
    <property type="project" value="InterPro"/>
</dbReference>
<dbReference type="SUPFAM" id="SSF111384">
    <property type="entry name" value="OmpH-like"/>
    <property type="match status" value="1"/>
</dbReference>
<dbReference type="GO" id="GO:0005829">
    <property type="term" value="C:cytosol"/>
    <property type="evidence" value="ECO:0007669"/>
    <property type="project" value="TreeGrafter"/>
</dbReference>
<feature type="chain" id="PRO_5032311258" evidence="3">
    <location>
        <begin position="27"/>
        <end position="142"/>
    </location>
</feature>
<accession>A0A840UG93</accession>
<evidence type="ECO:0000256" key="3">
    <source>
        <dbReference type="SAM" id="SignalP"/>
    </source>
</evidence>
<dbReference type="InterPro" id="IPR005632">
    <property type="entry name" value="Chaperone_Skp"/>
</dbReference>
<dbReference type="RefSeq" id="WP_183860803.1">
    <property type="nucleotide sequence ID" value="NZ_JACHFH010000013.1"/>
</dbReference>
<dbReference type="AlphaFoldDB" id="A0A840UG93"/>
<sequence>MKKVFSVVFAAVFALCIYSLYSPAQASAASIGDVNIREVLASYPDMRTTNAAIDLERQKAQQDFNEKAKSLDDKAKRELFNKMNQQMAQRQDELIKPIREKLQKAIEAVAKEKGLEVILDSSVVVYGGEDVTKAVMAKLQAM</sequence>
<proteinExistence type="inferred from homology"/>
<keyword evidence="5" id="KW-1185">Reference proteome</keyword>
<evidence type="ECO:0000313" key="5">
    <source>
        <dbReference type="Proteomes" id="UP000559117"/>
    </source>
</evidence>
<feature type="signal peptide" evidence="3">
    <location>
        <begin position="1"/>
        <end position="26"/>
    </location>
</feature>
<name>A0A840UG93_9FIRM</name>
<comment type="similarity">
    <text evidence="1">Belongs to the Skp family.</text>
</comment>
<dbReference type="PANTHER" id="PTHR35089">
    <property type="entry name" value="CHAPERONE PROTEIN SKP"/>
    <property type="match status" value="1"/>
</dbReference>
<evidence type="ECO:0000256" key="2">
    <source>
        <dbReference type="ARBA" id="ARBA00022729"/>
    </source>
</evidence>
<evidence type="ECO:0000256" key="1">
    <source>
        <dbReference type="ARBA" id="ARBA00009091"/>
    </source>
</evidence>
<dbReference type="EMBL" id="JACHFH010000013">
    <property type="protein sequence ID" value="MBB5336136.1"/>
    <property type="molecule type" value="Genomic_DNA"/>
</dbReference>
<gene>
    <name evidence="4" type="ORF">HNR32_001280</name>
</gene>
<keyword evidence="2 3" id="KW-0732">Signal</keyword>
<dbReference type="Gene3D" id="3.30.910.20">
    <property type="entry name" value="Skp domain"/>
    <property type="match status" value="1"/>
</dbReference>
<dbReference type="PANTHER" id="PTHR35089:SF1">
    <property type="entry name" value="CHAPERONE PROTEIN SKP"/>
    <property type="match status" value="1"/>
</dbReference>
<protein>
    <submittedName>
        <fullName evidence="4">Outer membrane protein</fullName>
    </submittedName>
</protein>
<dbReference type="Proteomes" id="UP000559117">
    <property type="component" value="Unassembled WGS sequence"/>
</dbReference>
<organism evidence="4 5">
    <name type="scientific">Pectinatus brassicae</name>
    <dbReference type="NCBI Taxonomy" id="862415"/>
    <lineage>
        <taxon>Bacteria</taxon>
        <taxon>Bacillati</taxon>
        <taxon>Bacillota</taxon>
        <taxon>Negativicutes</taxon>
        <taxon>Selenomonadales</taxon>
        <taxon>Selenomonadaceae</taxon>
        <taxon>Pectinatus</taxon>
    </lineage>
</organism>
<dbReference type="Pfam" id="PF03938">
    <property type="entry name" value="OmpH"/>
    <property type="match status" value="1"/>
</dbReference>
<reference evidence="4 5" key="1">
    <citation type="submission" date="2020-08" db="EMBL/GenBank/DDBJ databases">
        <title>Genomic Encyclopedia of Type Strains, Phase IV (KMG-IV): sequencing the most valuable type-strain genomes for metagenomic binning, comparative biology and taxonomic classification.</title>
        <authorList>
            <person name="Goeker M."/>
        </authorList>
    </citation>
    <scope>NUCLEOTIDE SEQUENCE [LARGE SCALE GENOMIC DNA]</scope>
    <source>
        <strain evidence="4 5">DSM 24661</strain>
    </source>
</reference>
<dbReference type="GO" id="GO:0050821">
    <property type="term" value="P:protein stabilization"/>
    <property type="evidence" value="ECO:0007669"/>
    <property type="project" value="TreeGrafter"/>
</dbReference>